<comment type="caution">
    <text evidence="1">The sequence shown here is derived from an EMBL/GenBank/DDBJ whole genome shotgun (WGS) entry which is preliminary data.</text>
</comment>
<accession>A0A5B7H6E4</accession>
<dbReference type="AlphaFoldDB" id="A0A5B7H6E4"/>
<sequence>MTGKLAAQQKKLLRGWRRSPEAGAISFFRAALMGQVAAGSSPLGPATRALHATRSLLNEGKRKKISKKLILCGGSYFYLNLLCHLEELIVG</sequence>
<reference evidence="1 2" key="1">
    <citation type="submission" date="2019-05" db="EMBL/GenBank/DDBJ databases">
        <title>Another draft genome of Portunus trituberculatus and its Hox gene families provides insights of decapod evolution.</title>
        <authorList>
            <person name="Jeong J.-H."/>
            <person name="Song I."/>
            <person name="Kim S."/>
            <person name="Choi T."/>
            <person name="Kim D."/>
            <person name="Ryu S."/>
            <person name="Kim W."/>
        </authorList>
    </citation>
    <scope>NUCLEOTIDE SEQUENCE [LARGE SCALE GENOMIC DNA]</scope>
    <source>
        <tissue evidence="1">Muscle</tissue>
    </source>
</reference>
<evidence type="ECO:0000313" key="1">
    <source>
        <dbReference type="EMBL" id="MPC64658.1"/>
    </source>
</evidence>
<proteinExistence type="predicted"/>
<keyword evidence="2" id="KW-1185">Reference proteome</keyword>
<organism evidence="1 2">
    <name type="scientific">Portunus trituberculatus</name>
    <name type="common">Swimming crab</name>
    <name type="synonym">Neptunus trituberculatus</name>
    <dbReference type="NCBI Taxonomy" id="210409"/>
    <lineage>
        <taxon>Eukaryota</taxon>
        <taxon>Metazoa</taxon>
        <taxon>Ecdysozoa</taxon>
        <taxon>Arthropoda</taxon>
        <taxon>Crustacea</taxon>
        <taxon>Multicrustacea</taxon>
        <taxon>Malacostraca</taxon>
        <taxon>Eumalacostraca</taxon>
        <taxon>Eucarida</taxon>
        <taxon>Decapoda</taxon>
        <taxon>Pleocyemata</taxon>
        <taxon>Brachyura</taxon>
        <taxon>Eubrachyura</taxon>
        <taxon>Portunoidea</taxon>
        <taxon>Portunidae</taxon>
        <taxon>Portuninae</taxon>
        <taxon>Portunus</taxon>
    </lineage>
</organism>
<name>A0A5B7H6E4_PORTR</name>
<dbReference type="EMBL" id="VSRR010022379">
    <property type="protein sequence ID" value="MPC64658.1"/>
    <property type="molecule type" value="Genomic_DNA"/>
</dbReference>
<dbReference type="Proteomes" id="UP000324222">
    <property type="component" value="Unassembled WGS sequence"/>
</dbReference>
<evidence type="ECO:0000313" key="2">
    <source>
        <dbReference type="Proteomes" id="UP000324222"/>
    </source>
</evidence>
<protein>
    <submittedName>
        <fullName evidence="1">Uncharacterized protein</fullName>
    </submittedName>
</protein>
<gene>
    <name evidence="1" type="ORF">E2C01_058776</name>
</gene>